<protein>
    <submittedName>
        <fullName evidence="2">Uncharacterized protein</fullName>
    </submittedName>
</protein>
<reference evidence="2 3" key="1">
    <citation type="submission" date="2011-10" db="EMBL/GenBank/DDBJ databases">
        <authorList>
            <person name="Genoscope - CEA"/>
        </authorList>
    </citation>
    <scope>NUCLEOTIDE SEQUENCE [LARGE SCALE GENOMIC DNA]</scope>
    <source>
        <strain evidence="2 3">RCC 1105</strain>
    </source>
</reference>
<name>K8F1Z5_9CHLO</name>
<dbReference type="Proteomes" id="UP000198341">
    <property type="component" value="Chromosome 7"/>
</dbReference>
<dbReference type="AlphaFoldDB" id="K8F1Z5"/>
<feature type="region of interest" description="Disordered" evidence="1">
    <location>
        <begin position="1"/>
        <end position="52"/>
    </location>
</feature>
<organism evidence="2 3">
    <name type="scientific">Bathycoccus prasinos</name>
    <dbReference type="NCBI Taxonomy" id="41875"/>
    <lineage>
        <taxon>Eukaryota</taxon>
        <taxon>Viridiplantae</taxon>
        <taxon>Chlorophyta</taxon>
        <taxon>Mamiellophyceae</taxon>
        <taxon>Mamiellales</taxon>
        <taxon>Bathycoccaceae</taxon>
        <taxon>Bathycoccus</taxon>
    </lineage>
</organism>
<keyword evidence="3" id="KW-1185">Reference proteome</keyword>
<dbReference type="KEGG" id="bpg:Bathy07g03880"/>
<evidence type="ECO:0000256" key="1">
    <source>
        <dbReference type="SAM" id="MobiDB-lite"/>
    </source>
</evidence>
<sequence>MGWLKRAASSVKNAMGFGDDSDDEAYGENGEKNNSSRRRSNHGGSSSSKSKQKVLRYPVLQFAQSPITGEFIGGVQGLSWFCEEFRENGEGDVAHAFFREDYAEERTSFEPSRRVKSGTFLPMRVKDGNVEMFRRNL</sequence>
<dbReference type="EMBL" id="FO082272">
    <property type="protein sequence ID" value="CCO66120.1"/>
    <property type="molecule type" value="Genomic_DNA"/>
</dbReference>
<proteinExistence type="predicted"/>
<accession>K8F1Z5</accession>
<gene>
    <name evidence="2" type="ORF">Bathy07g03880</name>
</gene>
<evidence type="ECO:0000313" key="3">
    <source>
        <dbReference type="Proteomes" id="UP000198341"/>
    </source>
</evidence>
<evidence type="ECO:0000313" key="2">
    <source>
        <dbReference type="EMBL" id="CCO66120.1"/>
    </source>
</evidence>
<dbReference type="RefSeq" id="XP_007512032.1">
    <property type="nucleotide sequence ID" value="XM_007511970.1"/>
</dbReference>
<dbReference type="GeneID" id="19014877"/>